<name>B0CDF3_ACAM1</name>
<dbReference type="PRINTS" id="PR00411">
    <property type="entry name" value="PNDRDTASEI"/>
</dbReference>
<dbReference type="InterPro" id="IPR036188">
    <property type="entry name" value="FAD/NAD-bd_sf"/>
</dbReference>
<dbReference type="RefSeq" id="WP_012162381.1">
    <property type="nucleotide sequence ID" value="NC_009925.1"/>
</dbReference>
<dbReference type="STRING" id="329726.AM1_1858"/>
<organism evidence="2 3">
    <name type="scientific">Acaryochloris marina (strain MBIC 11017)</name>
    <dbReference type="NCBI Taxonomy" id="329726"/>
    <lineage>
        <taxon>Bacteria</taxon>
        <taxon>Bacillati</taxon>
        <taxon>Cyanobacteriota</taxon>
        <taxon>Cyanophyceae</taxon>
        <taxon>Acaryochloridales</taxon>
        <taxon>Acaryochloridaceae</taxon>
        <taxon>Acaryochloris</taxon>
    </lineage>
</organism>
<evidence type="ECO:0000256" key="1">
    <source>
        <dbReference type="ARBA" id="ARBA00038396"/>
    </source>
</evidence>
<dbReference type="Gene3D" id="3.50.50.60">
    <property type="entry name" value="FAD/NAD(P)-binding domain"/>
    <property type="match status" value="1"/>
</dbReference>
<gene>
    <name evidence="2" type="ordered locus">AM1_1858</name>
</gene>
<dbReference type="PANTHER" id="PTHR43747:SF1">
    <property type="entry name" value="SLR1998 PROTEIN"/>
    <property type="match status" value="1"/>
</dbReference>
<keyword evidence="3" id="KW-1185">Reference proteome</keyword>
<dbReference type="OrthoDB" id="9806565at2"/>
<comment type="similarity">
    <text evidence="1">Belongs to the flavin-dependent halogenase family. Bacterial tryptophan halogenase subfamily.</text>
</comment>
<dbReference type="PANTHER" id="PTHR43747">
    <property type="entry name" value="FAD-BINDING PROTEIN"/>
    <property type="match status" value="1"/>
</dbReference>
<dbReference type="SUPFAM" id="SSF51905">
    <property type="entry name" value="FAD/NAD(P)-binding domain"/>
    <property type="match status" value="1"/>
</dbReference>
<evidence type="ECO:0000313" key="3">
    <source>
        <dbReference type="Proteomes" id="UP000000268"/>
    </source>
</evidence>
<dbReference type="KEGG" id="amr:AM1_1858"/>
<dbReference type="Proteomes" id="UP000000268">
    <property type="component" value="Chromosome"/>
</dbReference>
<protein>
    <submittedName>
        <fullName evidence="2">FAD dependent oxidoreductase, putative</fullName>
    </submittedName>
</protein>
<evidence type="ECO:0000313" key="2">
    <source>
        <dbReference type="EMBL" id="ABW26878.1"/>
    </source>
</evidence>
<dbReference type="eggNOG" id="COG0644">
    <property type="taxonomic scope" value="Bacteria"/>
</dbReference>
<dbReference type="Pfam" id="PF04820">
    <property type="entry name" value="Trp_halogenase"/>
    <property type="match status" value="2"/>
</dbReference>
<dbReference type="InterPro" id="IPR050816">
    <property type="entry name" value="Flavin-dep_Halogenase_NPB"/>
</dbReference>
<proteinExistence type="inferred from homology"/>
<reference evidence="2 3" key="1">
    <citation type="journal article" date="2008" name="Proc. Natl. Acad. Sci. U.S.A.">
        <title>Niche adaptation and genome expansion in the chlorophyll d-producing cyanobacterium Acaryochloris marina.</title>
        <authorList>
            <person name="Swingley W.D."/>
            <person name="Chen M."/>
            <person name="Cheung P.C."/>
            <person name="Conrad A.L."/>
            <person name="Dejesa L.C."/>
            <person name="Hao J."/>
            <person name="Honchak B.M."/>
            <person name="Karbach L.E."/>
            <person name="Kurdoglu A."/>
            <person name="Lahiri S."/>
            <person name="Mastrian S.D."/>
            <person name="Miyashita H."/>
            <person name="Page L."/>
            <person name="Ramakrishna P."/>
            <person name="Satoh S."/>
            <person name="Sattley W.M."/>
            <person name="Shimada Y."/>
            <person name="Taylor H.L."/>
            <person name="Tomo T."/>
            <person name="Tsuchiya T."/>
            <person name="Wang Z.T."/>
            <person name="Raymond J."/>
            <person name="Mimuro M."/>
            <person name="Blankenship R.E."/>
            <person name="Touchman J.W."/>
        </authorList>
    </citation>
    <scope>NUCLEOTIDE SEQUENCE [LARGE SCALE GENOMIC DNA]</scope>
    <source>
        <strain evidence="3">MBIC 11017</strain>
    </source>
</reference>
<dbReference type="HOGENOM" id="CLU_024648_4_0_3"/>
<sequence>MSSQTKADVVIVGGGPGGTATAIHCAQKGLKVTLLEQAEFPRSHPGETLHPGIEPLLKRLGVAEQVLNAGFLRHPGHYVEWQGEREFQAFGEDEQGPWLGFQAVRSQFDSLLLEQAQTLGVQVLQPCRALEPLVNQGQVQGLNTTLGPIDATFVVDAAGSCQWLARKLGLKTTPYSPPLRAYYGYVTGECPERDQAPLIVSDTEGWTWIAKVEHQRYQWTRLSFERQPDAHWQPQDLANLCPEGKARAVDVTWRLVNPAAGPGYFLVGDAAAVLDPASSHGVLKAMTSGMMAAHLMVQSCQGEQLQPSSASRYCAWLRTNFYHDLIHLQGFYAPILSALSSAPTLQSTSL</sequence>
<dbReference type="GO" id="GO:0004497">
    <property type="term" value="F:monooxygenase activity"/>
    <property type="evidence" value="ECO:0007669"/>
    <property type="project" value="InterPro"/>
</dbReference>
<accession>B0CDF3</accession>
<dbReference type="AlphaFoldDB" id="B0CDF3"/>
<dbReference type="InterPro" id="IPR006905">
    <property type="entry name" value="Flavin_halogenase"/>
</dbReference>
<dbReference type="EMBL" id="CP000828">
    <property type="protein sequence ID" value="ABW26878.1"/>
    <property type="molecule type" value="Genomic_DNA"/>
</dbReference>